<evidence type="ECO:0000256" key="1">
    <source>
        <dbReference type="SAM" id="MobiDB-lite"/>
    </source>
</evidence>
<feature type="region of interest" description="Disordered" evidence="1">
    <location>
        <begin position="1"/>
        <end position="52"/>
    </location>
</feature>
<gene>
    <name evidence="2" type="ORF">HSCHL_0803</name>
</gene>
<evidence type="ECO:0000313" key="3">
    <source>
        <dbReference type="Proteomes" id="UP000244180"/>
    </source>
</evidence>
<feature type="compositionally biased region" description="Basic residues" evidence="1">
    <location>
        <begin position="25"/>
        <end position="37"/>
    </location>
</feature>
<protein>
    <submittedName>
        <fullName evidence="2">Uncharacterized protein</fullName>
    </submittedName>
</protein>
<dbReference type="AlphaFoldDB" id="A0A2T5GD93"/>
<sequence length="52" mass="5386">MQKGKGRLDGSGPGRPGPGTAMVRRNGKTARAARAKKNGRDDRPGRGRVGDG</sequence>
<proteinExistence type="predicted"/>
<organism evidence="2 3">
    <name type="scientific">Hydrogenibacillus schlegelii</name>
    <name type="common">Bacillus schlegelii</name>
    <dbReference type="NCBI Taxonomy" id="1484"/>
    <lineage>
        <taxon>Bacteria</taxon>
        <taxon>Bacillati</taxon>
        <taxon>Bacillota</taxon>
        <taxon>Bacilli</taxon>
        <taxon>Bacillales</taxon>
        <taxon>Bacillales Family X. Incertae Sedis</taxon>
        <taxon>Hydrogenibacillus</taxon>
    </lineage>
</organism>
<comment type="caution">
    <text evidence="2">The sequence shown here is derived from an EMBL/GenBank/DDBJ whole genome shotgun (WGS) entry which is preliminary data.</text>
</comment>
<name>A0A2T5GD93_HYDSH</name>
<accession>A0A2T5GD93</accession>
<reference evidence="2 3" key="1">
    <citation type="submission" date="2017-08" db="EMBL/GenBank/DDBJ databases">
        <title>Burning lignite coal seam in the remote Altai Mountains harbors a hydrogen-driven thermophilic microbial community.</title>
        <authorList>
            <person name="Kadnikov V.V."/>
            <person name="Mardanov A.V."/>
            <person name="Ivasenko D."/>
            <person name="Beletsky A.V."/>
            <person name="Karnachuk O.V."/>
            <person name="Ravin N.V."/>
        </authorList>
    </citation>
    <scope>NUCLEOTIDE SEQUENCE [LARGE SCALE GENOMIC DNA]</scope>
    <source>
        <strain evidence="2">AL33</strain>
    </source>
</reference>
<dbReference type="Proteomes" id="UP000244180">
    <property type="component" value="Unassembled WGS sequence"/>
</dbReference>
<dbReference type="EMBL" id="PEBV01000006">
    <property type="protein sequence ID" value="PTQ54159.1"/>
    <property type="molecule type" value="Genomic_DNA"/>
</dbReference>
<feature type="compositionally biased region" description="Basic and acidic residues" evidence="1">
    <location>
        <begin position="38"/>
        <end position="52"/>
    </location>
</feature>
<evidence type="ECO:0000313" key="2">
    <source>
        <dbReference type="EMBL" id="PTQ54159.1"/>
    </source>
</evidence>